<feature type="transmembrane region" description="Helical" evidence="1">
    <location>
        <begin position="81"/>
        <end position="102"/>
    </location>
</feature>
<dbReference type="EMBL" id="CP034337">
    <property type="protein sequence ID" value="AZL72930.1"/>
    <property type="molecule type" value="Genomic_DNA"/>
</dbReference>
<evidence type="ECO:0000256" key="1">
    <source>
        <dbReference type="SAM" id="Phobius"/>
    </source>
</evidence>
<keyword evidence="1" id="KW-1133">Transmembrane helix</keyword>
<feature type="transmembrane region" description="Helical" evidence="1">
    <location>
        <begin position="40"/>
        <end position="60"/>
    </location>
</feature>
<evidence type="ECO:0000313" key="3">
    <source>
        <dbReference type="Proteomes" id="UP000272622"/>
    </source>
</evidence>
<keyword evidence="3" id="KW-1185">Reference proteome</keyword>
<proteinExistence type="predicted"/>
<keyword evidence="1" id="KW-0812">Transmembrane</keyword>
<feature type="transmembrane region" description="Helical" evidence="1">
    <location>
        <begin position="370"/>
        <end position="394"/>
    </location>
</feature>
<evidence type="ECO:0008006" key="4">
    <source>
        <dbReference type="Google" id="ProtNLM"/>
    </source>
</evidence>
<organism evidence="2 3">
    <name type="scientific">Pseudomonas oryziphila</name>
    <dbReference type="NCBI Taxonomy" id="2894079"/>
    <lineage>
        <taxon>Bacteria</taxon>
        <taxon>Pseudomonadati</taxon>
        <taxon>Pseudomonadota</taxon>
        <taxon>Gammaproteobacteria</taxon>
        <taxon>Pseudomonadales</taxon>
        <taxon>Pseudomonadaceae</taxon>
        <taxon>Pseudomonas</taxon>
    </lineage>
</organism>
<keyword evidence="1" id="KW-0472">Membrane</keyword>
<accession>A0ABM7CNG6</accession>
<dbReference type="RefSeq" id="WP_125463133.1">
    <property type="nucleotide sequence ID" value="NZ_CP034337.1"/>
</dbReference>
<feature type="transmembrane region" description="Helical" evidence="1">
    <location>
        <begin position="167"/>
        <end position="191"/>
    </location>
</feature>
<evidence type="ECO:0000313" key="2">
    <source>
        <dbReference type="EMBL" id="AZL72930.1"/>
    </source>
</evidence>
<feature type="transmembrane region" description="Helical" evidence="1">
    <location>
        <begin position="203"/>
        <end position="224"/>
    </location>
</feature>
<feature type="transmembrane region" description="Helical" evidence="1">
    <location>
        <begin position="12"/>
        <end position="34"/>
    </location>
</feature>
<dbReference type="Proteomes" id="UP000272622">
    <property type="component" value="Chromosome"/>
</dbReference>
<reference evidence="2 3" key="1">
    <citation type="submission" date="2018-12" db="EMBL/GenBank/DDBJ databases">
        <authorList>
            <person name="Li S."/>
            <person name="Yang R."/>
            <person name="Chen G."/>
            <person name="Zou L."/>
            <person name="Zhang C."/>
            <person name="Chen Y."/>
            <person name="Liu Z."/>
            <person name="Li Y."/>
            <person name="Yan Y."/>
            <person name="Huang M."/>
            <person name="Chen T."/>
        </authorList>
    </citation>
    <scope>NUCLEOTIDE SEQUENCE [LARGE SCALE GENOMIC DNA]</scope>
    <source>
        <strain evidence="2 3">2014</strain>
    </source>
</reference>
<protein>
    <recommendedName>
        <fullName evidence="4">Oligosaccharide repeat unit polymerase</fullName>
    </recommendedName>
</protein>
<feature type="transmembrane region" description="Helical" evidence="1">
    <location>
        <begin position="400"/>
        <end position="430"/>
    </location>
</feature>
<gene>
    <name evidence="2" type="ORF">EI693_07390</name>
</gene>
<feature type="transmembrane region" description="Helical" evidence="1">
    <location>
        <begin position="138"/>
        <end position="160"/>
    </location>
</feature>
<sequence length="449" mass="48801">MILIINSVHIKRHLPILVILAIYLPAACLGHYLFRDESSRDFLILLLLFSLSYGISFPYFSRLYLSMARRAAVLRDISSSFWEALACGCLLIYLMALAYVSWQAPSVPLLVALNGGSLMDIAHSRSQFLAGLTGFESLLRYAVFILGRSIIPLILVAAFMAGARARFALLGVVLVLSLLSMEKAAPIFVLLPLVLHYAFAKNWRASVCVLLLLVGSILLMSFLAMGGNSSPAADTGAAVASSEAADMRLPAGTLITEPIAPPERSLLPYYLAVKYDTEEYRFDPATVTGKATLLLNRIVWVPYVTAYNWLEFQRIVLQGHNTYGRSISLVHLLYGEPKMNLEKMVYVFEYGASPGGEGGSNTVFFVDAKLAFGWFGAIAYSLLFTFCAACILTSGRRALIVASVVCLLVASVSSLTATLLSGGLFIYVVLSLLTGTPSNRSIAGQETAR</sequence>
<name>A0ABM7CNG6_9PSED</name>